<evidence type="ECO:0000313" key="5">
    <source>
        <dbReference type="Proteomes" id="UP000190367"/>
    </source>
</evidence>
<dbReference type="Proteomes" id="UP000190367">
    <property type="component" value="Unassembled WGS sequence"/>
</dbReference>
<accession>A0A1T4NED4</accession>
<protein>
    <submittedName>
        <fullName evidence="4">Uncharacterized protein</fullName>
    </submittedName>
</protein>
<keyword evidence="5" id="KW-1185">Reference proteome</keyword>
<evidence type="ECO:0000256" key="3">
    <source>
        <dbReference type="SAM" id="Phobius"/>
    </source>
</evidence>
<evidence type="ECO:0000313" key="4">
    <source>
        <dbReference type="EMBL" id="SJZ77632.1"/>
    </source>
</evidence>
<sequence length="420" mass="46600">MLKYFICMAMLLTWAGKCIGADREKLITAKEYLNAKVTYIILTEYVENGHAGLRPQLMELKSLLDLNVVADAPAYEKWKEEVVSRFKSAPVKVCNFIDSIDIDQFTGEHDVLAATKLVDTVLERAKQRYPEYKAELDSNKALLAQQVDEFMRGSEAVKSGAVLNPAANTASERPVVGSTMSPGFFSMRHLSFWNVLAILLGLTAIILLLLSRGKIGKELDHHRLLLDKVGAPDQPKGLAGAIPEGQNASSKRNGSAMPDKRALENYLNDSEALKNMSRELHDLKRELSDIKEKNKNTPQTQPAPVAPVQPQPTVVNDNVFFMAGPVDNYFPTNAKSMSKENTVYRFIVKDNGQEATYEIHTSGAPVNEIVSMRERYIVPACNEDNLPGASVRSIKTTRSGIAVLEGDKWTIKTKASIRYE</sequence>
<dbReference type="RefSeq" id="WP_078668151.1">
    <property type="nucleotide sequence ID" value="NZ_FUWZ01000001.1"/>
</dbReference>
<dbReference type="STRING" id="634771.SAMN04488128_1011554"/>
<feature type="coiled-coil region" evidence="1">
    <location>
        <begin position="266"/>
        <end position="293"/>
    </location>
</feature>
<gene>
    <name evidence="4" type="ORF">SAMN04488128_1011554</name>
</gene>
<keyword evidence="3" id="KW-0472">Membrane</keyword>
<dbReference type="EMBL" id="FUWZ01000001">
    <property type="protein sequence ID" value="SJZ77632.1"/>
    <property type="molecule type" value="Genomic_DNA"/>
</dbReference>
<dbReference type="AlphaFoldDB" id="A0A1T4NED4"/>
<organism evidence="4 5">
    <name type="scientific">Chitinophaga eiseniae</name>
    <dbReference type="NCBI Taxonomy" id="634771"/>
    <lineage>
        <taxon>Bacteria</taxon>
        <taxon>Pseudomonadati</taxon>
        <taxon>Bacteroidota</taxon>
        <taxon>Chitinophagia</taxon>
        <taxon>Chitinophagales</taxon>
        <taxon>Chitinophagaceae</taxon>
        <taxon>Chitinophaga</taxon>
    </lineage>
</organism>
<feature type="transmembrane region" description="Helical" evidence="3">
    <location>
        <begin position="190"/>
        <end position="210"/>
    </location>
</feature>
<keyword evidence="1" id="KW-0175">Coiled coil</keyword>
<feature type="region of interest" description="Disordered" evidence="2">
    <location>
        <begin position="236"/>
        <end position="258"/>
    </location>
</feature>
<proteinExistence type="predicted"/>
<reference evidence="5" key="1">
    <citation type="submission" date="2017-02" db="EMBL/GenBank/DDBJ databases">
        <authorList>
            <person name="Varghese N."/>
            <person name="Submissions S."/>
        </authorList>
    </citation>
    <scope>NUCLEOTIDE SEQUENCE [LARGE SCALE GENOMIC DNA]</scope>
    <source>
        <strain evidence="5">DSM 22224</strain>
    </source>
</reference>
<evidence type="ECO:0000256" key="1">
    <source>
        <dbReference type="SAM" id="Coils"/>
    </source>
</evidence>
<dbReference type="OrthoDB" id="922985at2"/>
<name>A0A1T4NED4_9BACT</name>
<keyword evidence="3" id="KW-1133">Transmembrane helix</keyword>
<evidence type="ECO:0000256" key="2">
    <source>
        <dbReference type="SAM" id="MobiDB-lite"/>
    </source>
</evidence>
<keyword evidence="3" id="KW-0812">Transmembrane</keyword>